<reference evidence="2" key="1">
    <citation type="submission" date="2021-06" db="EMBL/GenBank/DDBJ databases">
        <authorList>
            <person name="Kallberg Y."/>
            <person name="Tangrot J."/>
            <person name="Rosling A."/>
        </authorList>
    </citation>
    <scope>NUCLEOTIDE SEQUENCE</scope>
    <source>
        <strain evidence="2">FL966</strain>
    </source>
</reference>
<feature type="region of interest" description="Disordered" evidence="1">
    <location>
        <begin position="51"/>
        <end position="83"/>
    </location>
</feature>
<evidence type="ECO:0000256" key="1">
    <source>
        <dbReference type="SAM" id="MobiDB-lite"/>
    </source>
</evidence>
<comment type="caution">
    <text evidence="2">The sequence shown here is derived from an EMBL/GenBank/DDBJ whole genome shotgun (WGS) entry which is preliminary data.</text>
</comment>
<accession>A0A9N9ESR3</accession>
<name>A0A9N9ESR3_9GLOM</name>
<dbReference type="EMBL" id="CAJVQA010009635">
    <property type="protein sequence ID" value="CAG8688045.1"/>
    <property type="molecule type" value="Genomic_DNA"/>
</dbReference>
<dbReference type="Proteomes" id="UP000789759">
    <property type="component" value="Unassembled WGS sequence"/>
</dbReference>
<feature type="compositionally biased region" description="Low complexity" evidence="1">
    <location>
        <begin position="64"/>
        <end position="83"/>
    </location>
</feature>
<evidence type="ECO:0000313" key="2">
    <source>
        <dbReference type="EMBL" id="CAG8688045.1"/>
    </source>
</evidence>
<sequence length="83" mass="8711">MKNLLQVHTGATGHTGAMLVVKNHNSHCLRDHSLVLLDAFLVGQTFAHQLADDTDGGHGGHSGYGSYRGQDGQGGQSDQSDQG</sequence>
<proteinExistence type="predicted"/>
<keyword evidence="3" id="KW-1185">Reference proteome</keyword>
<evidence type="ECO:0000313" key="3">
    <source>
        <dbReference type="Proteomes" id="UP000789759"/>
    </source>
</evidence>
<dbReference type="AlphaFoldDB" id="A0A9N9ESR3"/>
<gene>
    <name evidence="2" type="ORF">CPELLU_LOCUS11132</name>
</gene>
<feature type="non-terminal residue" evidence="2">
    <location>
        <position position="1"/>
    </location>
</feature>
<organism evidence="2 3">
    <name type="scientific">Cetraspora pellucida</name>
    <dbReference type="NCBI Taxonomy" id="1433469"/>
    <lineage>
        <taxon>Eukaryota</taxon>
        <taxon>Fungi</taxon>
        <taxon>Fungi incertae sedis</taxon>
        <taxon>Mucoromycota</taxon>
        <taxon>Glomeromycotina</taxon>
        <taxon>Glomeromycetes</taxon>
        <taxon>Diversisporales</taxon>
        <taxon>Gigasporaceae</taxon>
        <taxon>Cetraspora</taxon>
    </lineage>
</organism>
<protein>
    <submittedName>
        <fullName evidence="2">24096_t:CDS:1</fullName>
    </submittedName>
</protein>